<keyword evidence="2" id="KW-1185">Reference proteome</keyword>
<evidence type="ECO:0000313" key="1">
    <source>
        <dbReference type="EMBL" id="OAT61028.1"/>
    </source>
</evidence>
<dbReference type="Proteomes" id="UP000078431">
    <property type="component" value="Unassembled WGS sequence"/>
</dbReference>
<accession>A0AA91IRI2</accession>
<evidence type="ECO:0000313" key="2">
    <source>
        <dbReference type="Proteomes" id="UP000078431"/>
    </source>
</evidence>
<reference evidence="1 2" key="1">
    <citation type="submission" date="2016-04" db="EMBL/GenBank/DDBJ databases">
        <title>ATOL: Assembling a taxonomically balanced genome-scale reconstruction of the evolutionary history of the Enterobacteriaceae.</title>
        <authorList>
            <person name="Plunkett G.III."/>
            <person name="Neeno-Eckwall E.C."/>
            <person name="Glasner J.D."/>
            <person name="Perna N.T."/>
        </authorList>
    </citation>
    <scope>NUCLEOTIDE SEQUENCE [LARGE SCALE GENOMIC DNA]</scope>
    <source>
        <strain evidence="1 2">ATCC 12841</strain>
    </source>
</reference>
<dbReference type="EMBL" id="LXEX01000004">
    <property type="protein sequence ID" value="OAT61028.1"/>
    <property type="molecule type" value="Genomic_DNA"/>
</dbReference>
<sequence>MILFGVVYPNYAFRIKKEGYGKVFLFENNNASHKPCRKAPWR</sequence>
<organism evidence="1 2">
    <name type="scientific">Obesumbacterium proteus ATCC 12841</name>
    <dbReference type="NCBI Taxonomy" id="1354268"/>
    <lineage>
        <taxon>Bacteria</taxon>
        <taxon>Pseudomonadati</taxon>
        <taxon>Pseudomonadota</taxon>
        <taxon>Gammaproteobacteria</taxon>
        <taxon>Enterobacterales</taxon>
        <taxon>Hafniaceae</taxon>
        <taxon>Obesumbacterium</taxon>
    </lineage>
</organism>
<gene>
    <name evidence="1" type="ORF">M993_00220</name>
</gene>
<comment type="caution">
    <text evidence="1">The sequence shown here is derived from an EMBL/GenBank/DDBJ whole genome shotgun (WGS) entry which is preliminary data.</text>
</comment>
<protein>
    <submittedName>
        <fullName evidence="1">Uncharacterized protein</fullName>
    </submittedName>
</protein>
<name>A0AA91IRI2_9GAMM</name>
<proteinExistence type="predicted"/>
<dbReference type="AlphaFoldDB" id="A0AA91IRI2"/>